<dbReference type="InterPro" id="IPR036271">
    <property type="entry name" value="Tet_transcr_reg_TetR-rel_C_sf"/>
</dbReference>
<feature type="domain" description="HTH tetR-type" evidence="5">
    <location>
        <begin position="6"/>
        <end position="66"/>
    </location>
</feature>
<evidence type="ECO:0000256" key="2">
    <source>
        <dbReference type="ARBA" id="ARBA00023125"/>
    </source>
</evidence>
<keyword evidence="2 4" id="KW-0238">DNA-binding</keyword>
<dbReference type="InterPro" id="IPR009057">
    <property type="entry name" value="Homeodomain-like_sf"/>
</dbReference>
<keyword evidence="1" id="KW-0805">Transcription regulation</keyword>
<keyword evidence="7" id="KW-1185">Reference proteome</keyword>
<organism evidence="6 7">
    <name type="scientific">Planctobacterium marinum</name>
    <dbReference type="NCBI Taxonomy" id="1631968"/>
    <lineage>
        <taxon>Bacteria</taxon>
        <taxon>Pseudomonadati</taxon>
        <taxon>Pseudomonadota</taxon>
        <taxon>Gammaproteobacteria</taxon>
        <taxon>Alteromonadales</taxon>
        <taxon>Alteromonadaceae</taxon>
        <taxon>Planctobacterium</taxon>
    </lineage>
</organism>
<dbReference type="KEGG" id="pmaw:MACH26_29200"/>
<evidence type="ECO:0000313" key="6">
    <source>
        <dbReference type="EMBL" id="BDX07399.1"/>
    </source>
</evidence>
<dbReference type="SUPFAM" id="SSF48498">
    <property type="entry name" value="Tetracyclin repressor-like, C-terminal domain"/>
    <property type="match status" value="1"/>
</dbReference>
<accession>A0AA48KTC6</accession>
<dbReference type="AlphaFoldDB" id="A0AA48KTC6"/>
<gene>
    <name evidence="6" type="ORF">MACH26_29200</name>
</gene>
<evidence type="ECO:0000256" key="4">
    <source>
        <dbReference type="PROSITE-ProRule" id="PRU00335"/>
    </source>
</evidence>
<evidence type="ECO:0000259" key="5">
    <source>
        <dbReference type="PROSITE" id="PS50977"/>
    </source>
</evidence>
<dbReference type="PANTHER" id="PTHR47506:SF1">
    <property type="entry name" value="HTH-TYPE TRANSCRIPTIONAL REGULATOR YJDC"/>
    <property type="match status" value="1"/>
</dbReference>
<sequence>MARPRSFCEQQVINAAMNAFWQHGYEATSMCDLENATGLKRISIYNAFGDKEGMFLAALDMYHEQGKQLFQKDVPNAGLDGIEMLFDKISSKSECDSPNHCGCLMVNALLDINKSSPAIKDRLLRFKTQVEQAFHKALENAREQQVIYADNDIIDKRAKYLCGCLWGAIATIRIEQDPTASRAMVAIIKETIAQWRNPS</sequence>
<dbReference type="SUPFAM" id="SSF46689">
    <property type="entry name" value="Homeodomain-like"/>
    <property type="match status" value="1"/>
</dbReference>
<dbReference type="Proteomes" id="UP001333710">
    <property type="component" value="Chromosome"/>
</dbReference>
<keyword evidence="3" id="KW-0804">Transcription</keyword>
<feature type="DNA-binding region" description="H-T-H motif" evidence="4">
    <location>
        <begin position="29"/>
        <end position="48"/>
    </location>
</feature>
<dbReference type="InterPro" id="IPR001647">
    <property type="entry name" value="HTH_TetR"/>
</dbReference>
<name>A0AA48KTC6_9ALTE</name>
<proteinExistence type="predicted"/>
<evidence type="ECO:0000256" key="3">
    <source>
        <dbReference type="ARBA" id="ARBA00023163"/>
    </source>
</evidence>
<evidence type="ECO:0000313" key="7">
    <source>
        <dbReference type="Proteomes" id="UP001333710"/>
    </source>
</evidence>
<dbReference type="Gene3D" id="1.10.357.10">
    <property type="entry name" value="Tetracycline Repressor, domain 2"/>
    <property type="match status" value="1"/>
</dbReference>
<dbReference type="Gene3D" id="1.10.10.60">
    <property type="entry name" value="Homeodomain-like"/>
    <property type="match status" value="1"/>
</dbReference>
<dbReference type="PROSITE" id="PS50977">
    <property type="entry name" value="HTH_TETR_2"/>
    <property type="match status" value="1"/>
</dbReference>
<dbReference type="PANTHER" id="PTHR47506">
    <property type="entry name" value="TRANSCRIPTIONAL REGULATORY PROTEIN"/>
    <property type="match status" value="1"/>
</dbReference>
<dbReference type="Pfam" id="PF16925">
    <property type="entry name" value="TetR_C_13"/>
    <property type="match status" value="1"/>
</dbReference>
<dbReference type="InterPro" id="IPR011075">
    <property type="entry name" value="TetR_C"/>
</dbReference>
<dbReference type="GO" id="GO:0003677">
    <property type="term" value="F:DNA binding"/>
    <property type="evidence" value="ECO:0007669"/>
    <property type="project" value="UniProtKB-UniRule"/>
</dbReference>
<evidence type="ECO:0000256" key="1">
    <source>
        <dbReference type="ARBA" id="ARBA00023015"/>
    </source>
</evidence>
<dbReference type="EMBL" id="AP027272">
    <property type="protein sequence ID" value="BDX07399.1"/>
    <property type="molecule type" value="Genomic_DNA"/>
</dbReference>
<reference evidence="6" key="1">
    <citation type="submission" date="2023-01" db="EMBL/GenBank/DDBJ databases">
        <title>Complete genome sequence of Planctobacterium marinum strain Dej080120_11.</title>
        <authorList>
            <person name="Ueki S."/>
            <person name="Maruyama F."/>
        </authorList>
    </citation>
    <scope>NUCLEOTIDE SEQUENCE</scope>
    <source>
        <strain evidence="6">Dej080120_11</strain>
    </source>
</reference>
<protein>
    <recommendedName>
        <fullName evidence="5">HTH tetR-type domain-containing protein</fullName>
    </recommendedName>
</protein>
<dbReference type="Pfam" id="PF00440">
    <property type="entry name" value="TetR_N"/>
    <property type="match status" value="1"/>
</dbReference>
<dbReference type="RefSeq" id="WP_338293396.1">
    <property type="nucleotide sequence ID" value="NZ_AP027272.1"/>
</dbReference>